<evidence type="ECO:0000313" key="3">
    <source>
        <dbReference type="Proteomes" id="UP001523392"/>
    </source>
</evidence>
<keyword evidence="1" id="KW-0812">Transmembrane</keyword>
<evidence type="ECO:0000313" key="2">
    <source>
        <dbReference type="EMBL" id="MCO6416916.1"/>
    </source>
</evidence>
<gene>
    <name evidence="2" type="ORF">JYK14_12200</name>
</gene>
<evidence type="ECO:0000256" key="1">
    <source>
        <dbReference type="SAM" id="Phobius"/>
    </source>
</evidence>
<dbReference type="InterPro" id="IPR018719">
    <property type="entry name" value="DUF2243_membrane"/>
</dbReference>
<reference evidence="2 3" key="1">
    <citation type="submission" date="2021-12" db="EMBL/GenBank/DDBJ databases">
        <title>Siccirubricoccus leaddurans sp. nov., a high concentration Zn2+ tolerance bacterium.</title>
        <authorList>
            <person name="Cao Y."/>
        </authorList>
    </citation>
    <scope>NUCLEOTIDE SEQUENCE [LARGE SCALE GENOMIC DNA]</scope>
    <source>
        <strain evidence="2 3">KC 17139</strain>
    </source>
</reference>
<keyword evidence="1" id="KW-1133">Transmembrane helix</keyword>
<keyword evidence="1" id="KW-0472">Membrane</keyword>
<dbReference type="Proteomes" id="UP001523392">
    <property type="component" value="Unassembled WGS sequence"/>
</dbReference>
<dbReference type="Pfam" id="PF10002">
    <property type="entry name" value="DUF2243"/>
    <property type="match status" value="1"/>
</dbReference>
<proteinExistence type="predicted"/>
<protein>
    <submittedName>
        <fullName evidence="2">DUF2243 domain-containing protein</fullName>
    </submittedName>
</protein>
<feature type="transmembrane region" description="Helical" evidence="1">
    <location>
        <begin position="79"/>
        <end position="103"/>
    </location>
</feature>
<keyword evidence="3" id="KW-1185">Reference proteome</keyword>
<accession>A0ABT1D4R2</accession>
<feature type="transmembrane region" description="Helical" evidence="1">
    <location>
        <begin position="7"/>
        <end position="27"/>
    </location>
</feature>
<name>A0ABT1D4R2_9PROT</name>
<dbReference type="RefSeq" id="WP_252953545.1">
    <property type="nucleotide sequence ID" value="NZ_JAFIRR010000071.1"/>
</dbReference>
<feature type="transmembrane region" description="Helical" evidence="1">
    <location>
        <begin position="53"/>
        <end position="72"/>
    </location>
</feature>
<organism evidence="2 3">
    <name type="scientific">Siccirubricoccus soli</name>
    <dbReference type="NCBI Taxonomy" id="2899147"/>
    <lineage>
        <taxon>Bacteria</taxon>
        <taxon>Pseudomonadati</taxon>
        <taxon>Pseudomonadota</taxon>
        <taxon>Alphaproteobacteria</taxon>
        <taxon>Acetobacterales</taxon>
        <taxon>Roseomonadaceae</taxon>
        <taxon>Siccirubricoccus</taxon>
    </lineage>
</organism>
<feature type="transmembrane region" description="Helical" evidence="1">
    <location>
        <begin position="115"/>
        <end position="136"/>
    </location>
</feature>
<comment type="caution">
    <text evidence="2">The sequence shown here is derived from an EMBL/GenBank/DDBJ whole genome shotgun (WGS) entry which is preliminary data.</text>
</comment>
<dbReference type="EMBL" id="JAFIRR010000071">
    <property type="protein sequence ID" value="MCO6416916.1"/>
    <property type="molecule type" value="Genomic_DNA"/>
</dbReference>
<sequence>MRMGWAGALMGFAFGGFLDGILLHQILQWHHLLSGWRPGGTIGLLRWHVQWDGVFHAAHYLVLAFGLALLWPRPGHGRVFGAGFAIGFGAWHVLDAVVNHWALGLHRIRQDAAQPLWWDLVFFGLGLAAIALGLLWRRRGPALRPEGFAVLVLAAGLGAARPAPGPALLAFALPDEAALHLAASSGAALVAAQDGLWVFATPDPAGLVRLAGTRPLPALPGGCLSRI</sequence>